<organism evidence="2">
    <name type="scientific">Arabidopsis lyrata subsp. lyrata</name>
    <name type="common">Lyre-leaved rock-cress</name>
    <dbReference type="NCBI Taxonomy" id="81972"/>
    <lineage>
        <taxon>Eukaryota</taxon>
        <taxon>Viridiplantae</taxon>
        <taxon>Streptophyta</taxon>
        <taxon>Embryophyta</taxon>
        <taxon>Tracheophyta</taxon>
        <taxon>Spermatophyta</taxon>
        <taxon>Magnoliopsida</taxon>
        <taxon>eudicotyledons</taxon>
        <taxon>Gunneridae</taxon>
        <taxon>Pentapetalae</taxon>
        <taxon>rosids</taxon>
        <taxon>malvids</taxon>
        <taxon>Brassicales</taxon>
        <taxon>Brassicaceae</taxon>
        <taxon>Camelineae</taxon>
        <taxon>Arabidopsis</taxon>
    </lineage>
</organism>
<keyword evidence="2" id="KW-1185">Reference proteome</keyword>
<dbReference type="Gramene" id="scaffold_100682.1">
    <property type="protein sequence ID" value="scaffold_100682.1"/>
    <property type="gene ID" value="scaffold_100682.1"/>
</dbReference>
<accession>D7KG73</accession>
<gene>
    <name evidence="1" type="ORF">ARALYDRAFT_887888</name>
</gene>
<sequence>MASNSDFSRCKACKEERNRQSFLKVLQRVDLSSEKQGNNVLNSLLCKFLLATLHVLMLCKF</sequence>
<name>D7KG73_ARALL</name>
<dbReference type="EMBL" id="GL348713">
    <property type="protein sequence ID" value="EFH68621.1"/>
    <property type="molecule type" value="Genomic_DNA"/>
</dbReference>
<protein>
    <submittedName>
        <fullName evidence="1">Uncharacterized protein</fullName>
    </submittedName>
</protein>
<dbReference type="Proteomes" id="UP000008694">
    <property type="component" value="Unassembled WGS sequence"/>
</dbReference>
<dbReference type="AlphaFoldDB" id="D7KG73"/>
<proteinExistence type="predicted"/>
<evidence type="ECO:0000313" key="1">
    <source>
        <dbReference type="EMBL" id="EFH68621.1"/>
    </source>
</evidence>
<dbReference type="HOGENOM" id="CLU_2925708_0_0_1"/>
<evidence type="ECO:0000313" key="2">
    <source>
        <dbReference type="Proteomes" id="UP000008694"/>
    </source>
</evidence>
<reference evidence="2" key="1">
    <citation type="journal article" date="2011" name="Nat. Genet.">
        <title>The Arabidopsis lyrata genome sequence and the basis of rapid genome size change.</title>
        <authorList>
            <person name="Hu T.T."/>
            <person name="Pattyn P."/>
            <person name="Bakker E.G."/>
            <person name="Cao J."/>
            <person name="Cheng J.-F."/>
            <person name="Clark R.M."/>
            <person name="Fahlgren N."/>
            <person name="Fawcett J.A."/>
            <person name="Grimwood J."/>
            <person name="Gundlach H."/>
            <person name="Haberer G."/>
            <person name="Hollister J.D."/>
            <person name="Ossowski S."/>
            <person name="Ottilar R.P."/>
            <person name="Salamov A.A."/>
            <person name="Schneeberger K."/>
            <person name="Spannagl M."/>
            <person name="Wang X."/>
            <person name="Yang L."/>
            <person name="Nasrallah M.E."/>
            <person name="Bergelson J."/>
            <person name="Carrington J.C."/>
            <person name="Gaut B.S."/>
            <person name="Schmutz J."/>
            <person name="Mayer K.F.X."/>
            <person name="Van de Peer Y."/>
            <person name="Grigoriev I.V."/>
            <person name="Nordborg M."/>
            <person name="Weigel D."/>
            <person name="Guo Y.-L."/>
        </authorList>
    </citation>
    <scope>NUCLEOTIDE SEQUENCE [LARGE SCALE GENOMIC DNA]</scope>
    <source>
        <strain evidence="2">cv. MN47</strain>
    </source>
</reference>